<evidence type="ECO:0000259" key="1">
    <source>
        <dbReference type="Pfam" id="PF01636"/>
    </source>
</evidence>
<comment type="caution">
    <text evidence="2">The sequence shown here is derived from an EMBL/GenBank/DDBJ whole genome shotgun (WGS) entry which is preliminary data.</text>
</comment>
<keyword evidence="3" id="KW-1185">Reference proteome</keyword>
<reference evidence="2" key="1">
    <citation type="journal article" date="2023" name="Mol. Phylogenet. Evol.">
        <title>Genome-scale phylogeny and comparative genomics of the fungal order Sordariales.</title>
        <authorList>
            <person name="Hensen N."/>
            <person name="Bonometti L."/>
            <person name="Westerberg I."/>
            <person name="Brannstrom I.O."/>
            <person name="Guillou S."/>
            <person name="Cros-Aarteil S."/>
            <person name="Calhoun S."/>
            <person name="Haridas S."/>
            <person name="Kuo A."/>
            <person name="Mondo S."/>
            <person name="Pangilinan J."/>
            <person name="Riley R."/>
            <person name="LaButti K."/>
            <person name="Andreopoulos B."/>
            <person name="Lipzen A."/>
            <person name="Chen C."/>
            <person name="Yan M."/>
            <person name="Daum C."/>
            <person name="Ng V."/>
            <person name="Clum A."/>
            <person name="Steindorff A."/>
            <person name="Ohm R.A."/>
            <person name="Martin F."/>
            <person name="Silar P."/>
            <person name="Natvig D.O."/>
            <person name="Lalanne C."/>
            <person name="Gautier V."/>
            <person name="Ament-Velasquez S.L."/>
            <person name="Kruys A."/>
            <person name="Hutchinson M.I."/>
            <person name="Powell A.J."/>
            <person name="Barry K."/>
            <person name="Miller A.N."/>
            <person name="Grigoriev I.V."/>
            <person name="Debuchy R."/>
            <person name="Gladieux P."/>
            <person name="Hiltunen Thoren M."/>
            <person name="Johannesson H."/>
        </authorList>
    </citation>
    <scope>NUCLEOTIDE SEQUENCE</scope>
    <source>
        <strain evidence="2">CBS 315.58</strain>
    </source>
</reference>
<dbReference type="AlphaFoldDB" id="A0AAN6XF84"/>
<dbReference type="Gene3D" id="3.90.1200.10">
    <property type="match status" value="1"/>
</dbReference>
<sequence>MANLAIYASTRRLNTAALVKRASKIRNGTPCRVRQEQYRDNEASSMMGTRHFHLDLEFEDGVTWIARIRQPSSTPPSVRNYMIKSEAATLGFLEHTKVPAPILFDYGLESPENPVGIGYILMEKLPGAPLCWHSATREQRRKVLNQLADIYIDLSRRPFHGLGSLDIPGSSHIGAFAKELTVDLPPCQSWSEHCTRYILRILEMIEQKEIYTRRSVDALLIHRFLLDLIPKIEDLTGGQGARFPYYLKHADEKMDHILIDEDYNITGVIDWESAYTAPACVAFNSPMGILPVKSFYDGIEIPDEDEETFGRILDSKGRQNFGDAIRHGRLLHRFLFCIKFDIEKYWDDFKALFRGLRDGVGVDQGLEWSEWRTVALQRYLPETAQFCNNHFTMSELAIQS</sequence>
<dbReference type="InterPro" id="IPR011009">
    <property type="entry name" value="Kinase-like_dom_sf"/>
</dbReference>
<name>A0AAN6XF84_9PEZI</name>
<proteinExistence type="predicted"/>
<dbReference type="InterPro" id="IPR051678">
    <property type="entry name" value="AGP_Transferase"/>
</dbReference>
<dbReference type="Proteomes" id="UP001303160">
    <property type="component" value="Unassembled WGS sequence"/>
</dbReference>
<dbReference type="Gene3D" id="3.30.200.150">
    <property type="match status" value="1"/>
</dbReference>
<feature type="domain" description="Aminoglycoside phosphotransferase" evidence="1">
    <location>
        <begin position="61"/>
        <end position="279"/>
    </location>
</feature>
<reference evidence="2" key="2">
    <citation type="submission" date="2023-05" db="EMBL/GenBank/DDBJ databases">
        <authorList>
            <consortium name="Lawrence Berkeley National Laboratory"/>
            <person name="Steindorff A."/>
            <person name="Hensen N."/>
            <person name="Bonometti L."/>
            <person name="Westerberg I."/>
            <person name="Brannstrom I.O."/>
            <person name="Guillou S."/>
            <person name="Cros-Aarteil S."/>
            <person name="Calhoun S."/>
            <person name="Haridas S."/>
            <person name="Kuo A."/>
            <person name="Mondo S."/>
            <person name="Pangilinan J."/>
            <person name="Riley R."/>
            <person name="Labutti K."/>
            <person name="Andreopoulos B."/>
            <person name="Lipzen A."/>
            <person name="Chen C."/>
            <person name="Yanf M."/>
            <person name="Daum C."/>
            <person name="Ng V."/>
            <person name="Clum A."/>
            <person name="Ohm R."/>
            <person name="Martin F."/>
            <person name="Silar P."/>
            <person name="Natvig D."/>
            <person name="Lalanne C."/>
            <person name="Gautier V."/>
            <person name="Ament-Velasquez S.L."/>
            <person name="Kruys A."/>
            <person name="Hutchinson M.I."/>
            <person name="Powell A.J."/>
            <person name="Barry K."/>
            <person name="Miller A.N."/>
            <person name="Grigoriev I.V."/>
            <person name="Debuchy R."/>
            <person name="Gladieux P."/>
            <person name="Thoren M.H."/>
            <person name="Johannesson H."/>
        </authorList>
    </citation>
    <scope>NUCLEOTIDE SEQUENCE</scope>
    <source>
        <strain evidence="2">CBS 315.58</strain>
    </source>
</reference>
<organism evidence="2 3">
    <name type="scientific">Triangularia verruculosa</name>
    <dbReference type="NCBI Taxonomy" id="2587418"/>
    <lineage>
        <taxon>Eukaryota</taxon>
        <taxon>Fungi</taxon>
        <taxon>Dikarya</taxon>
        <taxon>Ascomycota</taxon>
        <taxon>Pezizomycotina</taxon>
        <taxon>Sordariomycetes</taxon>
        <taxon>Sordariomycetidae</taxon>
        <taxon>Sordariales</taxon>
        <taxon>Podosporaceae</taxon>
        <taxon>Triangularia</taxon>
    </lineage>
</organism>
<dbReference type="SUPFAM" id="SSF56112">
    <property type="entry name" value="Protein kinase-like (PK-like)"/>
    <property type="match status" value="1"/>
</dbReference>
<protein>
    <recommendedName>
        <fullName evidence="1">Aminoglycoside phosphotransferase domain-containing protein</fullName>
    </recommendedName>
</protein>
<dbReference type="InterPro" id="IPR002575">
    <property type="entry name" value="Aminoglycoside_PTrfase"/>
</dbReference>
<accession>A0AAN6XF84</accession>
<dbReference type="EMBL" id="MU863935">
    <property type="protein sequence ID" value="KAK4199166.1"/>
    <property type="molecule type" value="Genomic_DNA"/>
</dbReference>
<evidence type="ECO:0000313" key="3">
    <source>
        <dbReference type="Proteomes" id="UP001303160"/>
    </source>
</evidence>
<dbReference type="PANTHER" id="PTHR21310:SF15">
    <property type="entry name" value="AMINOGLYCOSIDE PHOSPHOTRANSFERASE DOMAIN-CONTAINING PROTEIN"/>
    <property type="match status" value="1"/>
</dbReference>
<dbReference type="PANTHER" id="PTHR21310">
    <property type="entry name" value="AMINOGLYCOSIDE PHOSPHOTRANSFERASE-RELATED-RELATED"/>
    <property type="match status" value="1"/>
</dbReference>
<evidence type="ECO:0000313" key="2">
    <source>
        <dbReference type="EMBL" id="KAK4199166.1"/>
    </source>
</evidence>
<dbReference type="Pfam" id="PF01636">
    <property type="entry name" value="APH"/>
    <property type="match status" value="1"/>
</dbReference>
<gene>
    <name evidence="2" type="ORF">QBC40DRAFT_228337</name>
</gene>